<dbReference type="Pfam" id="PF02594">
    <property type="entry name" value="DUF167"/>
    <property type="match status" value="1"/>
</dbReference>
<protein>
    <submittedName>
        <fullName evidence="2">Uncharacterized protein</fullName>
    </submittedName>
</protein>
<name>A0A1G2LSC2_9BACT</name>
<gene>
    <name evidence="2" type="ORF">A2909_01990</name>
</gene>
<comment type="caution">
    <text evidence="2">The sequence shown here is derived from an EMBL/GenBank/DDBJ whole genome shotgun (WGS) entry which is preliminary data.</text>
</comment>
<sequence length="78" mass="9129">MLIKVKVFPNSKKERIEKKSEDSFVFYLAEKAERGEANKKLREVIADYFNIGANKIKIIKGGRSRSKIIKIIEIWEED</sequence>
<organism evidence="2 3">
    <name type="scientific">Candidatus Tagabacteria bacterium RIFCSPLOWO2_01_FULL_39_11</name>
    <dbReference type="NCBI Taxonomy" id="1802295"/>
    <lineage>
        <taxon>Bacteria</taxon>
        <taxon>Candidatus Tagaibacteriota</taxon>
    </lineage>
</organism>
<evidence type="ECO:0000256" key="1">
    <source>
        <dbReference type="ARBA" id="ARBA00010364"/>
    </source>
</evidence>
<dbReference type="Proteomes" id="UP000178302">
    <property type="component" value="Unassembled WGS sequence"/>
</dbReference>
<proteinExistence type="inferred from homology"/>
<dbReference type="Gene3D" id="3.30.1200.10">
    <property type="entry name" value="YggU-like"/>
    <property type="match status" value="1"/>
</dbReference>
<comment type="similarity">
    <text evidence="1">Belongs to the UPF0235 family.</text>
</comment>
<dbReference type="SUPFAM" id="SSF69786">
    <property type="entry name" value="YggU-like"/>
    <property type="match status" value="1"/>
</dbReference>
<reference evidence="2 3" key="1">
    <citation type="journal article" date="2016" name="Nat. Commun.">
        <title>Thousands of microbial genomes shed light on interconnected biogeochemical processes in an aquifer system.</title>
        <authorList>
            <person name="Anantharaman K."/>
            <person name="Brown C.T."/>
            <person name="Hug L.A."/>
            <person name="Sharon I."/>
            <person name="Castelle C.J."/>
            <person name="Probst A.J."/>
            <person name="Thomas B.C."/>
            <person name="Singh A."/>
            <person name="Wilkins M.J."/>
            <person name="Karaoz U."/>
            <person name="Brodie E.L."/>
            <person name="Williams K.H."/>
            <person name="Hubbard S.S."/>
            <person name="Banfield J.F."/>
        </authorList>
    </citation>
    <scope>NUCLEOTIDE SEQUENCE [LARGE SCALE GENOMIC DNA]</scope>
</reference>
<dbReference type="NCBIfam" id="TIGR00251">
    <property type="entry name" value="DUF167 family protein"/>
    <property type="match status" value="1"/>
</dbReference>
<evidence type="ECO:0000313" key="3">
    <source>
        <dbReference type="Proteomes" id="UP000178302"/>
    </source>
</evidence>
<dbReference type="SMART" id="SM01152">
    <property type="entry name" value="DUF167"/>
    <property type="match status" value="1"/>
</dbReference>
<evidence type="ECO:0000313" key="2">
    <source>
        <dbReference type="EMBL" id="OHA13769.1"/>
    </source>
</evidence>
<dbReference type="EMBL" id="MHQZ01000024">
    <property type="protein sequence ID" value="OHA13769.1"/>
    <property type="molecule type" value="Genomic_DNA"/>
</dbReference>
<dbReference type="AlphaFoldDB" id="A0A1G2LSC2"/>
<dbReference type="InterPro" id="IPR036591">
    <property type="entry name" value="YggU-like_sf"/>
</dbReference>
<accession>A0A1G2LSC2</accession>
<dbReference type="InterPro" id="IPR003746">
    <property type="entry name" value="DUF167"/>
</dbReference>